<dbReference type="GO" id="GO:0005737">
    <property type="term" value="C:cytoplasm"/>
    <property type="evidence" value="ECO:0007669"/>
    <property type="project" value="UniProtKB-SubCell"/>
</dbReference>
<evidence type="ECO:0000256" key="4">
    <source>
        <dbReference type="ARBA" id="ARBA00023125"/>
    </source>
</evidence>
<keyword evidence="3" id="KW-0805">Transcription regulation</keyword>
<evidence type="ECO:0000313" key="8">
    <source>
        <dbReference type="Proteomes" id="UP000681356"/>
    </source>
</evidence>
<dbReference type="Pfam" id="PF22381">
    <property type="entry name" value="Staph_reg_Sar_Rot"/>
    <property type="match status" value="1"/>
</dbReference>
<accession>A0A8J7WIT8</accession>
<keyword evidence="4" id="KW-0238">DNA-binding</keyword>
<evidence type="ECO:0000256" key="2">
    <source>
        <dbReference type="ARBA" id="ARBA00022490"/>
    </source>
</evidence>
<gene>
    <name evidence="7" type="ORF">KB874_18585</name>
</gene>
<evidence type="ECO:0000256" key="3">
    <source>
        <dbReference type="ARBA" id="ARBA00023015"/>
    </source>
</evidence>
<dbReference type="GO" id="GO:0006950">
    <property type="term" value="P:response to stress"/>
    <property type="evidence" value="ECO:0007669"/>
    <property type="project" value="TreeGrafter"/>
</dbReference>
<sequence>MLCFALYDAAHAMQQAYKPLLDPLGLTYPQYLLMSALWVRDDQTLTELGRQLHLESNTLTPLVKRLEAKGLIARERDRADERQLRVRLTREGQALHAEAVRVPRCIRAETGLSDAALTELRATLQALQARLRAAGMDEAVG</sequence>
<dbReference type="AlphaFoldDB" id="A0A8J7WIT8"/>
<organism evidence="7 8">
    <name type="scientific">Thetidibacter halocola</name>
    <dbReference type="NCBI Taxonomy" id="2827239"/>
    <lineage>
        <taxon>Bacteria</taxon>
        <taxon>Pseudomonadati</taxon>
        <taxon>Pseudomonadota</taxon>
        <taxon>Alphaproteobacteria</taxon>
        <taxon>Rhodobacterales</taxon>
        <taxon>Roseobacteraceae</taxon>
        <taxon>Thetidibacter</taxon>
    </lineage>
</organism>
<dbReference type="PRINTS" id="PR00598">
    <property type="entry name" value="HTHMARR"/>
</dbReference>
<dbReference type="EMBL" id="JAGTUU010000008">
    <property type="protein sequence ID" value="MBS0126098.1"/>
    <property type="molecule type" value="Genomic_DNA"/>
</dbReference>
<dbReference type="InterPro" id="IPR036388">
    <property type="entry name" value="WH-like_DNA-bd_sf"/>
</dbReference>
<feature type="domain" description="HTH marR-type" evidence="6">
    <location>
        <begin position="1"/>
        <end position="129"/>
    </location>
</feature>
<dbReference type="Proteomes" id="UP000681356">
    <property type="component" value="Unassembled WGS sequence"/>
</dbReference>
<comment type="subcellular location">
    <subcellularLocation>
        <location evidence="1">Cytoplasm</location>
    </subcellularLocation>
</comment>
<dbReference type="PANTHER" id="PTHR33164:SF5">
    <property type="entry name" value="ORGANIC HYDROPEROXIDE RESISTANCE TRANSCRIPTIONAL REGULATOR"/>
    <property type="match status" value="1"/>
</dbReference>
<keyword evidence="8" id="KW-1185">Reference proteome</keyword>
<evidence type="ECO:0000256" key="5">
    <source>
        <dbReference type="ARBA" id="ARBA00023163"/>
    </source>
</evidence>
<keyword evidence="2" id="KW-0963">Cytoplasm</keyword>
<dbReference type="GO" id="GO:0003700">
    <property type="term" value="F:DNA-binding transcription factor activity"/>
    <property type="evidence" value="ECO:0007669"/>
    <property type="project" value="InterPro"/>
</dbReference>
<dbReference type="SUPFAM" id="SSF46785">
    <property type="entry name" value="Winged helix' DNA-binding domain"/>
    <property type="match status" value="1"/>
</dbReference>
<name>A0A8J7WIT8_9RHOB</name>
<keyword evidence="5" id="KW-0804">Transcription</keyword>
<dbReference type="SMART" id="SM00347">
    <property type="entry name" value="HTH_MARR"/>
    <property type="match status" value="1"/>
</dbReference>
<dbReference type="InterPro" id="IPR055166">
    <property type="entry name" value="Transc_reg_Sar_Rot_HTH"/>
</dbReference>
<dbReference type="InterPro" id="IPR039422">
    <property type="entry name" value="MarR/SlyA-like"/>
</dbReference>
<comment type="caution">
    <text evidence="7">The sequence shown here is derived from an EMBL/GenBank/DDBJ whole genome shotgun (WGS) entry which is preliminary data.</text>
</comment>
<dbReference type="InterPro" id="IPR036390">
    <property type="entry name" value="WH_DNA-bd_sf"/>
</dbReference>
<dbReference type="PANTHER" id="PTHR33164">
    <property type="entry name" value="TRANSCRIPTIONAL REGULATOR, MARR FAMILY"/>
    <property type="match status" value="1"/>
</dbReference>
<dbReference type="InterPro" id="IPR000835">
    <property type="entry name" value="HTH_MarR-typ"/>
</dbReference>
<evidence type="ECO:0000259" key="6">
    <source>
        <dbReference type="PROSITE" id="PS50995"/>
    </source>
</evidence>
<protein>
    <submittedName>
        <fullName evidence="7">MarR family transcriptional regulator</fullName>
    </submittedName>
</protein>
<dbReference type="PROSITE" id="PS50995">
    <property type="entry name" value="HTH_MARR_2"/>
    <property type="match status" value="1"/>
</dbReference>
<reference evidence="7" key="1">
    <citation type="submission" date="2021-04" db="EMBL/GenBank/DDBJ databases">
        <authorList>
            <person name="Yoon J."/>
        </authorList>
    </citation>
    <scope>NUCLEOTIDE SEQUENCE</scope>
    <source>
        <strain evidence="7">KMU-90</strain>
    </source>
</reference>
<dbReference type="Gene3D" id="1.10.10.10">
    <property type="entry name" value="Winged helix-like DNA-binding domain superfamily/Winged helix DNA-binding domain"/>
    <property type="match status" value="1"/>
</dbReference>
<proteinExistence type="predicted"/>
<evidence type="ECO:0000256" key="1">
    <source>
        <dbReference type="ARBA" id="ARBA00004496"/>
    </source>
</evidence>
<evidence type="ECO:0000313" key="7">
    <source>
        <dbReference type="EMBL" id="MBS0126098.1"/>
    </source>
</evidence>
<dbReference type="GO" id="GO:0003677">
    <property type="term" value="F:DNA binding"/>
    <property type="evidence" value="ECO:0007669"/>
    <property type="project" value="UniProtKB-KW"/>
</dbReference>